<dbReference type="PANTHER" id="PTHR43329">
    <property type="entry name" value="EPOXIDE HYDROLASE"/>
    <property type="match status" value="1"/>
</dbReference>
<dbReference type="PRINTS" id="PR00793">
    <property type="entry name" value="PROAMNOPTASE"/>
</dbReference>
<dbReference type="InterPro" id="IPR002410">
    <property type="entry name" value="Peptidase_S33"/>
</dbReference>
<dbReference type="GO" id="GO:0004177">
    <property type="term" value="F:aminopeptidase activity"/>
    <property type="evidence" value="ECO:0007669"/>
    <property type="project" value="UniProtKB-EC"/>
</dbReference>
<keyword evidence="5" id="KW-1185">Reference proteome</keyword>
<evidence type="ECO:0000256" key="1">
    <source>
        <dbReference type="ARBA" id="ARBA00010088"/>
    </source>
</evidence>
<comment type="caution">
    <text evidence="4">The sequence shown here is derived from an EMBL/GenBank/DDBJ whole genome shotgun (WGS) entry which is preliminary data.</text>
</comment>
<dbReference type="Gene3D" id="3.40.50.1820">
    <property type="entry name" value="alpha/beta hydrolase"/>
    <property type="match status" value="1"/>
</dbReference>
<dbReference type="AlphaFoldDB" id="A0A6N7QWK8"/>
<reference evidence="4 5" key="1">
    <citation type="submission" date="2019-10" db="EMBL/GenBank/DDBJ databases">
        <title>Gracilibacillus salitolerans sp. nov., a moderate halophile isolated from a saline soil in northwest China.</title>
        <authorList>
            <person name="Gan L."/>
        </authorList>
    </citation>
    <scope>NUCLEOTIDE SEQUENCE [LARGE SCALE GENOMIC DNA]</scope>
    <source>
        <strain evidence="4 5">TP2-8</strain>
    </source>
</reference>
<evidence type="ECO:0000313" key="4">
    <source>
        <dbReference type="EMBL" id="MRI65275.1"/>
    </source>
</evidence>
<evidence type="ECO:0000256" key="2">
    <source>
        <dbReference type="ARBA" id="ARBA00022801"/>
    </source>
</evidence>
<protein>
    <submittedName>
        <fullName evidence="4">Alpha/beta fold hydrolase</fullName>
    </submittedName>
</protein>
<feature type="domain" description="AB hydrolase-1" evidence="3">
    <location>
        <begin position="38"/>
        <end position="308"/>
    </location>
</feature>
<name>A0A6N7QWK8_9BACI</name>
<proteinExistence type="inferred from homology"/>
<keyword evidence="2 4" id="KW-0378">Hydrolase</keyword>
<dbReference type="SUPFAM" id="SSF53474">
    <property type="entry name" value="alpha/beta-Hydrolases"/>
    <property type="match status" value="1"/>
</dbReference>
<dbReference type="GO" id="GO:0006508">
    <property type="term" value="P:proteolysis"/>
    <property type="evidence" value="ECO:0007669"/>
    <property type="project" value="InterPro"/>
</dbReference>
<gene>
    <name evidence="4" type="ORF">GH885_02805</name>
</gene>
<dbReference type="Proteomes" id="UP000435187">
    <property type="component" value="Unassembled WGS sequence"/>
</dbReference>
<accession>A0A6N7QWK8</accession>
<sequence>MGGITLNSERSIYFSKDVVEIDGHQTGLFIESTDFTNPVLLFLHGGPGFPQYAFIKNTGLMWEQEFTVCYWEQRGAGMSYNASTQGELTLEQMVTDTIKIVDYLKCKFAKESIFLLGHSWGALLGSVVASRYPHHFHAYIGVGQFGRFFESNRHTYDFLLETSMKRGDRKAEKDIRSVTFDEKFYQNKDYRRILGRYLDKYGGGAKRCGYSNWQGMKELFTCKRYTWKERFNIPRGSFTSYQALAETMNNADAALLAPRFNIPVYILQGIYDYQTSYKEAKRFYKKIEAPLKKFYTFEESAHSPFVDEKEKFKQILKEDILPLKEESDCLN</sequence>
<organism evidence="4 5">
    <name type="scientific">Gracilibacillus thailandensis</name>
    <dbReference type="NCBI Taxonomy" id="563735"/>
    <lineage>
        <taxon>Bacteria</taxon>
        <taxon>Bacillati</taxon>
        <taxon>Bacillota</taxon>
        <taxon>Bacilli</taxon>
        <taxon>Bacillales</taxon>
        <taxon>Bacillaceae</taxon>
        <taxon>Gracilibacillus</taxon>
    </lineage>
</organism>
<evidence type="ECO:0000259" key="3">
    <source>
        <dbReference type="Pfam" id="PF00561"/>
    </source>
</evidence>
<comment type="similarity">
    <text evidence="1">Belongs to the peptidase S33 family.</text>
</comment>
<dbReference type="InterPro" id="IPR000073">
    <property type="entry name" value="AB_hydrolase_1"/>
</dbReference>
<dbReference type="InterPro" id="IPR029058">
    <property type="entry name" value="AB_hydrolase_fold"/>
</dbReference>
<dbReference type="Pfam" id="PF00561">
    <property type="entry name" value="Abhydrolase_1"/>
    <property type="match status" value="1"/>
</dbReference>
<dbReference type="EMBL" id="WJEE01000003">
    <property type="protein sequence ID" value="MRI65275.1"/>
    <property type="molecule type" value="Genomic_DNA"/>
</dbReference>
<evidence type="ECO:0000313" key="5">
    <source>
        <dbReference type="Proteomes" id="UP000435187"/>
    </source>
</evidence>